<keyword evidence="2" id="KW-1133">Transmembrane helix</keyword>
<protein>
    <recommendedName>
        <fullName evidence="3">DUF732 domain-containing protein</fullName>
    </recommendedName>
</protein>
<dbReference type="InterPro" id="IPR007969">
    <property type="entry name" value="DUF732"/>
</dbReference>
<feature type="region of interest" description="Disordered" evidence="1">
    <location>
        <begin position="1"/>
        <end position="42"/>
    </location>
</feature>
<feature type="compositionally biased region" description="Acidic residues" evidence="1">
    <location>
        <begin position="29"/>
        <end position="39"/>
    </location>
</feature>
<dbReference type="Proteomes" id="UP000018502">
    <property type="component" value="Unassembled WGS sequence"/>
</dbReference>
<name>A0A829M812_9MYCO</name>
<dbReference type="AlphaFoldDB" id="A0A829M812"/>
<dbReference type="Pfam" id="PF05305">
    <property type="entry name" value="DUF732"/>
    <property type="match status" value="2"/>
</dbReference>
<evidence type="ECO:0000256" key="2">
    <source>
        <dbReference type="SAM" id="Phobius"/>
    </source>
</evidence>
<proteinExistence type="predicted"/>
<comment type="caution">
    <text evidence="4">The sequence shown here is derived from an EMBL/GenBank/DDBJ whole genome shotgun (WGS) entry which is preliminary data.</text>
</comment>
<feature type="domain" description="DUF732" evidence="3">
    <location>
        <begin position="103"/>
        <end position="176"/>
    </location>
</feature>
<gene>
    <name evidence="4" type="ORF">L833_4655</name>
</gene>
<feature type="domain" description="DUF732" evidence="3">
    <location>
        <begin position="187"/>
        <end position="257"/>
    </location>
</feature>
<evidence type="ECO:0000259" key="3">
    <source>
        <dbReference type="Pfam" id="PF05305"/>
    </source>
</evidence>
<accession>A0A829M812</accession>
<sequence>MEEQEPTMVSPAALAETGVVETAPTAWSDTDELEEPEPYDDPRRRNWLISGVIFAATAAVAGLVAGGAYVFFHQSPKPTAMPPTTVVAEPPKVVAADPKSPVDDAYLADVFSQGIPVSDVNRASLIQMGQATCVTHRDNPSMQIVDLAMTIAENRTAYPYDKARIIVTAALEHYCPKPAAPQPAVYDQKFLSKMRALGWTITDANGMTHNARQSCSLLTQGNTVQFVQQSLSAETNTPLDQAVEFVRTAMAIYPDCP</sequence>
<evidence type="ECO:0000313" key="5">
    <source>
        <dbReference type="Proteomes" id="UP000018502"/>
    </source>
</evidence>
<reference evidence="4 5" key="1">
    <citation type="journal article" date="2014" name="Emerg. Infect. Dis.">
        <title>High-level Relatedness among Mycobacterium abscessus subsp. massiliense Strains from Widely Separated Outbreaks.</title>
        <authorList>
            <person name="Tettelin H."/>
            <person name="Davidson R.M."/>
            <person name="Agrawal S."/>
            <person name="Aitken M.L."/>
            <person name="Shallom S."/>
            <person name="Hasan N.A."/>
            <person name="Strong M."/>
            <person name="Nogueira de Moura V.C."/>
            <person name="De Groote M.A."/>
            <person name="Duarte R.S."/>
            <person name="Hine E."/>
            <person name="Parankush S."/>
            <person name="Su Q."/>
            <person name="Daugherty S.C."/>
            <person name="Fraser C.M."/>
            <person name="Brown-Elliott B.A."/>
            <person name="Wallace R.J.Jr."/>
            <person name="Holland S.M."/>
            <person name="Sampaio E.P."/>
            <person name="Olivier K.N."/>
            <person name="Jackson M."/>
            <person name="Zelazny A.M."/>
        </authorList>
    </citation>
    <scope>NUCLEOTIDE SEQUENCE [LARGE SCALE GENOMIC DNA]</scope>
    <source>
        <strain evidence="4 5">MAB_091912_2446</strain>
    </source>
</reference>
<organism evidence="4 5">
    <name type="scientific">Mycobacteroides abscessus MAB_091912_2446</name>
    <dbReference type="NCBI Taxonomy" id="1335414"/>
    <lineage>
        <taxon>Bacteria</taxon>
        <taxon>Bacillati</taxon>
        <taxon>Actinomycetota</taxon>
        <taxon>Actinomycetes</taxon>
        <taxon>Mycobacteriales</taxon>
        <taxon>Mycobacteriaceae</taxon>
        <taxon>Mycobacteroides</taxon>
        <taxon>Mycobacteroides abscessus</taxon>
    </lineage>
</organism>
<evidence type="ECO:0000313" key="4">
    <source>
        <dbReference type="EMBL" id="ESV62250.1"/>
    </source>
</evidence>
<evidence type="ECO:0000256" key="1">
    <source>
        <dbReference type="SAM" id="MobiDB-lite"/>
    </source>
</evidence>
<keyword evidence="2" id="KW-0472">Membrane</keyword>
<keyword evidence="2" id="KW-0812">Transmembrane</keyword>
<feature type="transmembrane region" description="Helical" evidence="2">
    <location>
        <begin position="47"/>
        <end position="72"/>
    </location>
</feature>
<dbReference type="EMBL" id="AYTF01000002">
    <property type="protein sequence ID" value="ESV62250.1"/>
    <property type="molecule type" value="Genomic_DNA"/>
</dbReference>